<dbReference type="Gene3D" id="3.30.40.10">
    <property type="entry name" value="Zinc/RING finger domain, C3HC4 (zinc finger)"/>
    <property type="match status" value="1"/>
</dbReference>
<dbReference type="InterPro" id="IPR013083">
    <property type="entry name" value="Znf_RING/FYVE/PHD"/>
</dbReference>
<evidence type="ECO:0000313" key="8">
    <source>
        <dbReference type="Proteomes" id="UP000261360"/>
    </source>
</evidence>
<dbReference type="GeneTree" id="ENSGT00800000125226"/>
<dbReference type="InterPro" id="IPR019786">
    <property type="entry name" value="Zinc_finger_PHD-type_CS"/>
</dbReference>
<dbReference type="PROSITE" id="PS50016">
    <property type="entry name" value="ZF_PHD_2"/>
    <property type="match status" value="1"/>
</dbReference>
<dbReference type="GO" id="GO:0000981">
    <property type="term" value="F:DNA-binding transcription factor activity, RNA polymerase II-specific"/>
    <property type="evidence" value="ECO:0007669"/>
    <property type="project" value="TreeGrafter"/>
</dbReference>
<protein>
    <recommendedName>
        <fullName evidence="9">PHD-type domain-containing protein</fullName>
    </recommendedName>
</protein>
<evidence type="ECO:0008006" key="9">
    <source>
        <dbReference type="Google" id="ProtNLM"/>
    </source>
</evidence>
<accession>A0A3B4YAH7</accession>
<keyword evidence="3" id="KW-0862">Zinc</keyword>
<reference evidence="7" key="1">
    <citation type="submission" date="2025-08" db="UniProtKB">
        <authorList>
            <consortium name="Ensembl"/>
        </authorList>
    </citation>
    <scope>IDENTIFICATION</scope>
</reference>
<reference evidence="7" key="2">
    <citation type="submission" date="2025-09" db="UniProtKB">
        <authorList>
            <consortium name="Ensembl"/>
        </authorList>
    </citation>
    <scope>IDENTIFICATION</scope>
</reference>
<dbReference type="GO" id="GO:0005634">
    <property type="term" value="C:nucleus"/>
    <property type="evidence" value="ECO:0007669"/>
    <property type="project" value="TreeGrafter"/>
</dbReference>
<feature type="domain" description="PHD-type" evidence="5">
    <location>
        <begin position="220"/>
        <end position="270"/>
    </location>
</feature>
<dbReference type="Pfam" id="PF00628">
    <property type="entry name" value="PHD"/>
    <property type="match status" value="1"/>
</dbReference>
<dbReference type="PANTHER" id="PTHR46386">
    <property type="entry name" value="NUCLEAR BODY PROTEIN SP140"/>
    <property type="match status" value="1"/>
</dbReference>
<name>A0A3B4YAH7_SERLL</name>
<dbReference type="InterPro" id="IPR000770">
    <property type="entry name" value="SAND_dom"/>
</dbReference>
<dbReference type="InterPro" id="IPR010919">
    <property type="entry name" value="SAND-like_dom_sf"/>
</dbReference>
<dbReference type="PROSITE" id="PS50864">
    <property type="entry name" value="SAND"/>
    <property type="match status" value="2"/>
</dbReference>
<keyword evidence="2 4" id="KW-0863">Zinc-finger</keyword>
<dbReference type="PROSITE" id="PS01359">
    <property type="entry name" value="ZF_PHD_1"/>
    <property type="match status" value="1"/>
</dbReference>
<feature type="domain" description="SAND" evidence="6">
    <location>
        <begin position="123"/>
        <end position="193"/>
    </location>
</feature>
<proteinExistence type="predicted"/>
<dbReference type="PANTHER" id="PTHR46386:SF1">
    <property type="entry name" value="NUCLEAR BODY PROTEIN SP140-LIKE PROTEIN"/>
    <property type="match status" value="1"/>
</dbReference>
<dbReference type="InterPro" id="IPR001965">
    <property type="entry name" value="Znf_PHD"/>
</dbReference>
<evidence type="ECO:0000256" key="4">
    <source>
        <dbReference type="PROSITE-ProRule" id="PRU00146"/>
    </source>
</evidence>
<dbReference type="InterPro" id="IPR019787">
    <property type="entry name" value="Znf_PHD-finger"/>
</dbReference>
<dbReference type="STRING" id="1841481.ENSSLDP00000026492"/>
<evidence type="ECO:0000259" key="6">
    <source>
        <dbReference type="PROSITE" id="PS50864"/>
    </source>
</evidence>
<organism evidence="7 8">
    <name type="scientific">Seriola lalandi dorsalis</name>
    <dbReference type="NCBI Taxonomy" id="1841481"/>
    <lineage>
        <taxon>Eukaryota</taxon>
        <taxon>Metazoa</taxon>
        <taxon>Chordata</taxon>
        <taxon>Craniata</taxon>
        <taxon>Vertebrata</taxon>
        <taxon>Euteleostomi</taxon>
        <taxon>Actinopterygii</taxon>
        <taxon>Neopterygii</taxon>
        <taxon>Teleostei</taxon>
        <taxon>Neoteleostei</taxon>
        <taxon>Acanthomorphata</taxon>
        <taxon>Carangaria</taxon>
        <taxon>Carangiformes</taxon>
        <taxon>Carangidae</taxon>
        <taxon>Seriola</taxon>
    </lineage>
</organism>
<dbReference type="SUPFAM" id="SSF57903">
    <property type="entry name" value="FYVE/PHD zinc finger"/>
    <property type="match status" value="1"/>
</dbReference>
<dbReference type="InterPro" id="IPR011011">
    <property type="entry name" value="Znf_FYVE_PHD"/>
</dbReference>
<dbReference type="GO" id="GO:0003677">
    <property type="term" value="F:DNA binding"/>
    <property type="evidence" value="ECO:0007669"/>
    <property type="project" value="InterPro"/>
</dbReference>
<dbReference type="SUPFAM" id="SSF63763">
    <property type="entry name" value="SAND domain-like"/>
    <property type="match status" value="2"/>
</dbReference>
<keyword evidence="1" id="KW-0479">Metal-binding</keyword>
<evidence type="ECO:0000313" key="7">
    <source>
        <dbReference type="Ensembl" id="ENSSLDP00000026492.1"/>
    </source>
</evidence>
<dbReference type="GO" id="GO:0008270">
    <property type="term" value="F:zinc ion binding"/>
    <property type="evidence" value="ECO:0007669"/>
    <property type="project" value="UniProtKB-KW"/>
</dbReference>
<sequence length="340" mass="39079">MQRWRRVLVDGGRRFIPDPPSVSGEKCILCEKQWFTPTEFEKLAGKSSSKNWKWSIRCSGTPLGKLIKVWLKSHLNVRIHVDHCTHTVCGGKSFLFIFHFRKATWSQEATKESIKRYQDKFIERRPEGSKTVFKVTCGGVAGTLHQKRFGSGTCGKSIRTETRWLSPVEFVKEASSLPDASWKKDIEVDGRPLSFQTVLLYVNRITVMDCVSWQENQKNDDECYVCKSEEAAELVVCDHCPRAFHQRCHLPQVDDATLSSLWMCTFCVFRTNHKCRYSDKMEMKSAMLRNISQHMLVSSRPSSGLSLCHTAVTHPFSHINRNVSIFSCFCTVLMRNKILL</sequence>
<dbReference type="SMART" id="SM00258">
    <property type="entry name" value="SAND"/>
    <property type="match status" value="2"/>
</dbReference>
<dbReference type="Proteomes" id="UP000261360">
    <property type="component" value="Unplaced"/>
</dbReference>
<dbReference type="Pfam" id="PF01342">
    <property type="entry name" value="SAND"/>
    <property type="match status" value="2"/>
</dbReference>
<dbReference type="SMART" id="SM00249">
    <property type="entry name" value="PHD"/>
    <property type="match status" value="1"/>
</dbReference>
<evidence type="ECO:0000259" key="5">
    <source>
        <dbReference type="PROSITE" id="PS50016"/>
    </source>
</evidence>
<dbReference type="Ensembl" id="ENSSLDT00000027308.1">
    <property type="protein sequence ID" value="ENSSLDP00000026492.1"/>
    <property type="gene ID" value="ENSSLDG00000020596.1"/>
</dbReference>
<evidence type="ECO:0000256" key="3">
    <source>
        <dbReference type="ARBA" id="ARBA00022833"/>
    </source>
</evidence>
<keyword evidence="8" id="KW-1185">Reference proteome</keyword>
<dbReference type="InterPro" id="IPR043563">
    <property type="entry name" value="Sp110/Sp140/Sp140L-like"/>
</dbReference>
<evidence type="ECO:0000256" key="2">
    <source>
        <dbReference type="ARBA" id="ARBA00022771"/>
    </source>
</evidence>
<dbReference type="AlphaFoldDB" id="A0A3B4YAH7"/>
<evidence type="ECO:0000256" key="1">
    <source>
        <dbReference type="ARBA" id="ARBA00022723"/>
    </source>
</evidence>
<dbReference type="Gene3D" id="3.10.390.10">
    <property type="entry name" value="SAND domain-like"/>
    <property type="match status" value="2"/>
</dbReference>
<feature type="domain" description="SAND" evidence="6">
    <location>
        <begin position="26"/>
        <end position="68"/>
    </location>
</feature>